<evidence type="ECO:0000313" key="4">
    <source>
        <dbReference type="Proteomes" id="UP000748752"/>
    </source>
</evidence>
<evidence type="ECO:0000313" key="3">
    <source>
        <dbReference type="EMBL" id="MBK1633263.1"/>
    </source>
</evidence>
<name>A0ABS1CN40_9GAMM</name>
<dbReference type="Pfam" id="PF01464">
    <property type="entry name" value="SLT"/>
    <property type="match status" value="1"/>
</dbReference>
<keyword evidence="4" id="KW-1185">Reference proteome</keyword>
<accession>A0ABS1CN40</accession>
<dbReference type="CDD" id="cd00254">
    <property type="entry name" value="LT-like"/>
    <property type="match status" value="1"/>
</dbReference>
<dbReference type="InterPro" id="IPR000189">
    <property type="entry name" value="Transglyc_AS"/>
</dbReference>
<dbReference type="PANTHER" id="PTHR37423:SF2">
    <property type="entry name" value="MEMBRANE-BOUND LYTIC MUREIN TRANSGLYCOSYLASE C"/>
    <property type="match status" value="1"/>
</dbReference>
<dbReference type="InterPro" id="IPR008258">
    <property type="entry name" value="Transglycosylase_SLT_dom_1"/>
</dbReference>
<dbReference type="EMBL" id="NRRV01000075">
    <property type="protein sequence ID" value="MBK1633263.1"/>
    <property type="molecule type" value="Genomic_DNA"/>
</dbReference>
<comment type="caution">
    <text evidence="3">The sequence shown here is derived from an EMBL/GenBank/DDBJ whole genome shotgun (WGS) entry which is preliminary data.</text>
</comment>
<reference evidence="3 4" key="1">
    <citation type="journal article" date="2020" name="Microorganisms">
        <title>Osmotic Adaptation and Compatible Solute Biosynthesis of Phototrophic Bacteria as Revealed from Genome Analyses.</title>
        <authorList>
            <person name="Imhoff J.F."/>
            <person name="Rahn T."/>
            <person name="Kunzel S."/>
            <person name="Keller A."/>
            <person name="Neulinger S.C."/>
        </authorList>
    </citation>
    <scope>NUCLEOTIDE SEQUENCE [LARGE SCALE GENOMIC DNA]</scope>
    <source>
        <strain evidence="3 4">DSM 6210</strain>
    </source>
</reference>
<dbReference type="RefSeq" id="WP_242475572.1">
    <property type="nucleotide sequence ID" value="NZ_NRRV01000075.1"/>
</dbReference>
<dbReference type="Gene3D" id="1.10.530.10">
    <property type="match status" value="1"/>
</dbReference>
<evidence type="ECO:0000256" key="1">
    <source>
        <dbReference type="ARBA" id="ARBA00007734"/>
    </source>
</evidence>
<proteinExistence type="inferred from homology"/>
<dbReference type="Proteomes" id="UP000748752">
    <property type="component" value="Unassembled WGS sequence"/>
</dbReference>
<dbReference type="PROSITE" id="PS00922">
    <property type="entry name" value="TRANSGLYCOSYLASE"/>
    <property type="match status" value="1"/>
</dbReference>
<evidence type="ECO:0000259" key="2">
    <source>
        <dbReference type="Pfam" id="PF01464"/>
    </source>
</evidence>
<comment type="similarity">
    <text evidence="1">Belongs to the transglycosylase Slt family.</text>
</comment>
<dbReference type="SUPFAM" id="SSF53955">
    <property type="entry name" value="Lysozyme-like"/>
    <property type="match status" value="1"/>
</dbReference>
<feature type="domain" description="Transglycosylase SLT" evidence="2">
    <location>
        <begin position="117"/>
        <end position="207"/>
    </location>
</feature>
<dbReference type="InterPro" id="IPR023346">
    <property type="entry name" value="Lysozyme-like_dom_sf"/>
</dbReference>
<protein>
    <recommendedName>
        <fullName evidence="2">Transglycosylase SLT domain-containing protein</fullName>
    </recommendedName>
</protein>
<sequence length="233" mass="25463">MLRDRRWLQGVLWLGLCCGLPGVGAGELDPVHGAGAALVPLAACDKDRPARLIRVSDKARAIADRLEGSGYYRRLSRAYRGYPHLRSKRSRDVSGAYVAGYDAAARRALRSSLVAIARTEELDPDLLDAVIVVESGYNARAVSEKGAQGLMQLMPATAERFGVADVFDPSANMRGGARYLRWLMGRFDGDLSLVLAAYNAGEGAVAAHSNRIPPYPETQRYVRRVLELYRDDG</sequence>
<dbReference type="PANTHER" id="PTHR37423">
    <property type="entry name" value="SOLUBLE LYTIC MUREIN TRANSGLYCOSYLASE-RELATED"/>
    <property type="match status" value="1"/>
</dbReference>
<gene>
    <name evidence="3" type="ORF">CKO31_21410</name>
</gene>
<organism evidence="3 4">
    <name type="scientific">Thiohalocapsa halophila</name>
    <dbReference type="NCBI Taxonomy" id="69359"/>
    <lineage>
        <taxon>Bacteria</taxon>
        <taxon>Pseudomonadati</taxon>
        <taxon>Pseudomonadota</taxon>
        <taxon>Gammaproteobacteria</taxon>
        <taxon>Chromatiales</taxon>
        <taxon>Chromatiaceae</taxon>
        <taxon>Thiohalocapsa</taxon>
    </lineage>
</organism>